<feature type="compositionally biased region" description="Basic and acidic residues" evidence="1">
    <location>
        <begin position="347"/>
        <end position="357"/>
    </location>
</feature>
<dbReference type="EMBL" id="JAFEKC020000006">
    <property type="protein sequence ID" value="KAK0514071.1"/>
    <property type="molecule type" value="Genomic_DNA"/>
</dbReference>
<proteinExistence type="predicted"/>
<evidence type="ECO:0000313" key="2">
    <source>
        <dbReference type="EMBL" id="KAK0514071.1"/>
    </source>
</evidence>
<evidence type="ECO:0000256" key="1">
    <source>
        <dbReference type="SAM" id="MobiDB-lite"/>
    </source>
</evidence>
<accession>A0AA39R5Y4</accession>
<comment type="caution">
    <text evidence="2">The sequence shown here is derived from an EMBL/GenBank/DDBJ whole genome shotgun (WGS) entry which is preliminary data.</text>
</comment>
<reference evidence="2" key="1">
    <citation type="submission" date="2023-03" db="EMBL/GenBank/DDBJ databases">
        <title>Complete genome of Cladonia borealis.</title>
        <authorList>
            <person name="Park H."/>
        </authorList>
    </citation>
    <scope>NUCLEOTIDE SEQUENCE</scope>
    <source>
        <strain evidence="2">ANT050790</strain>
    </source>
</reference>
<evidence type="ECO:0000313" key="3">
    <source>
        <dbReference type="Proteomes" id="UP001166286"/>
    </source>
</evidence>
<sequence length="373" mass="42514">MAVTRNPYLWSPTTTLPDGAYITGPYIDADRASNFPTDNYLTGLRAPKFRNLGIPQTLLHRGRANDNIDHPNPAEEWRAYLCSAIVRHFSYKKFTGPLSMGHATPSYRRTDRDFMQTFMDALPAAGNHTDAHKQKLVQLEHQLTHETFGCFPELFLEVFDSNAQLAREVTNAMVNLDVIGEDFTTPRALISQHLHRLTTEWIDLTEPIDVVPAYDNIYKTYIESQARRREIMTRLIDYNALLADPTPEMHARARTRARVFDTEAFPSQDNPTIAAGSTNGHGTLPQHQDFQIYEDPEVTLFGNDPAEVRGALQNLVLGPVLPDPPYGQENEPWGARERSVRAPTPQGERELERRRTEGVSMFSRGFRFTREYR</sequence>
<feature type="region of interest" description="Disordered" evidence="1">
    <location>
        <begin position="322"/>
        <end position="360"/>
    </location>
</feature>
<dbReference type="AlphaFoldDB" id="A0AA39R5Y4"/>
<name>A0AA39R5Y4_9LECA</name>
<protein>
    <submittedName>
        <fullName evidence="2">Uncharacterized protein</fullName>
    </submittedName>
</protein>
<dbReference type="Proteomes" id="UP001166286">
    <property type="component" value="Unassembled WGS sequence"/>
</dbReference>
<organism evidence="2 3">
    <name type="scientific">Cladonia borealis</name>
    <dbReference type="NCBI Taxonomy" id="184061"/>
    <lineage>
        <taxon>Eukaryota</taxon>
        <taxon>Fungi</taxon>
        <taxon>Dikarya</taxon>
        <taxon>Ascomycota</taxon>
        <taxon>Pezizomycotina</taxon>
        <taxon>Lecanoromycetes</taxon>
        <taxon>OSLEUM clade</taxon>
        <taxon>Lecanoromycetidae</taxon>
        <taxon>Lecanorales</taxon>
        <taxon>Lecanorineae</taxon>
        <taxon>Cladoniaceae</taxon>
        <taxon>Cladonia</taxon>
    </lineage>
</organism>
<keyword evidence="3" id="KW-1185">Reference proteome</keyword>
<gene>
    <name evidence="2" type="ORF">JMJ35_003793</name>
</gene>